<feature type="non-terminal residue" evidence="2">
    <location>
        <position position="146"/>
    </location>
</feature>
<keyword evidence="1" id="KW-0812">Transmembrane</keyword>
<accession>A0A9D2TZZ4</accession>
<evidence type="ECO:0000313" key="2">
    <source>
        <dbReference type="EMBL" id="HJD32590.1"/>
    </source>
</evidence>
<dbReference type="AlphaFoldDB" id="A0A9D2TZZ4"/>
<proteinExistence type="predicted"/>
<comment type="caution">
    <text evidence="2">The sequence shown here is derived from an EMBL/GenBank/DDBJ whole genome shotgun (WGS) entry which is preliminary data.</text>
</comment>
<gene>
    <name evidence="2" type="ORF">H9912_11730</name>
</gene>
<protein>
    <recommendedName>
        <fullName evidence="4">Glycosyltransferase RgtA/B/C/D-like domain-containing protein</fullName>
    </recommendedName>
</protein>
<feature type="transmembrane region" description="Helical" evidence="1">
    <location>
        <begin position="103"/>
        <end position="121"/>
    </location>
</feature>
<name>A0A9D2TZZ4_9FIRM</name>
<reference evidence="2" key="2">
    <citation type="submission" date="2021-04" db="EMBL/GenBank/DDBJ databases">
        <authorList>
            <person name="Gilroy R."/>
        </authorList>
    </citation>
    <scope>NUCLEOTIDE SEQUENCE</scope>
    <source>
        <strain evidence="2">ChiHjej8B7-25341</strain>
    </source>
</reference>
<sequence>MHHYLAQCKKYRFEFLYAFLTVLLSFSPYIREDLITGSDSSFHLARIETLAQNLSYGLFSNKIHVDLCYGYGYGVGFFYPDLFLYIPALLMCIGFSLEVSFKLFAGLLLSGIFLSMFYCVYRLTKDRYAALSSSAVFLFSCQVMGS</sequence>
<reference evidence="2" key="1">
    <citation type="journal article" date="2021" name="PeerJ">
        <title>Extensive microbial diversity within the chicken gut microbiome revealed by metagenomics and culture.</title>
        <authorList>
            <person name="Gilroy R."/>
            <person name="Ravi A."/>
            <person name="Getino M."/>
            <person name="Pursley I."/>
            <person name="Horton D.L."/>
            <person name="Alikhan N.F."/>
            <person name="Baker D."/>
            <person name="Gharbi K."/>
            <person name="Hall N."/>
            <person name="Watson M."/>
            <person name="Adriaenssens E.M."/>
            <person name="Foster-Nyarko E."/>
            <person name="Jarju S."/>
            <person name="Secka A."/>
            <person name="Antonio M."/>
            <person name="Oren A."/>
            <person name="Chaudhuri R.R."/>
            <person name="La Ragione R."/>
            <person name="Hildebrand F."/>
            <person name="Pallen M.J."/>
        </authorList>
    </citation>
    <scope>NUCLEOTIDE SEQUENCE</scope>
    <source>
        <strain evidence="2">ChiHjej8B7-25341</strain>
    </source>
</reference>
<dbReference type="EMBL" id="DWUW01000337">
    <property type="protein sequence ID" value="HJD32590.1"/>
    <property type="molecule type" value="Genomic_DNA"/>
</dbReference>
<organism evidence="2 3">
    <name type="scientific">Candidatus Eisenbergiella stercorigallinarum</name>
    <dbReference type="NCBI Taxonomy" id="2838557"/>
    <lineage>
        <taxon>Bacteria</taxon>
        <taxon>Bacillati</taxon>
        <taxon>Bacillota</taxon>
        <taxon>Clostridia</taxon>
        <taxon>Lachnospirales</taxon>
        <taxon>Lachnospiraceae</taxon>
        <taxon>Eisenbergiella</taxon>
    </lineage>
</organism>
<dbReference type="Proteomes" id="UP000823851">
    <property type="component" value="Unassembled WGS sequence"/>
</dbReference>
<keyword evidence="1" id="KW-1133">Transmembrane helix</keyword>
<evidence type="ECO:0000256" key="1">
    <source>
        <dbReference type="SAM" id="Phobius"/>
    </source>
</evidence>
<keyword evidence="1" id="KW-0472">Membrane</keyword>
<evidence type="ECO:0000313" key="3">
    <source>
        <dbReference type="Proteomes" id="UP000823851"/>
    </source>
</evidence>
<evidence type="ECO:0008006" key="4">
    <source>
        <dbReference type="Google" id="ProtNLM"/>
    </source>
</evidence>
<feature type="transmembrane region" description="Helical" evidence="1">
    <location>
        <begin position="12"/>
        <end position="30"/>
    </location>
</feature>
<feature type="transmembrane region" description="Helical" evidence="1">
    <location>
        <begin position="71"/>
        <end position="97"/>
    </location>
</feature>